<dbReference type="PATRIC" id="fig|1768241.3.peg.2007"/>
<evidence type="ECO:0000259" key="3">
    <source>
        <dbReference type="PROSITE" id="PS51186"/>
    </source>
</evidence>
<organism evidence="4 5">
    <name type="scientific">Tritonibacter horizontis</name>
    <dbReference type="NCBI Taxonomy" id="1768241"/>
    <lineage>
        <taxon>Bacteria</taxon>
        <taxon>Pseudomonadati</taxon>
        <taxon>Pseudomonadota</taxon>
        <taxon>Alphaproteobacteria</taxon>
        <taxon>Rhodobacterales</taxon>
        <taxon>Paracoccaceae</taxon>
        <taxon>Tritonibacter</taxon>
    </lineage>
</organism>
<keyword evidence="1 4" id="KW-0808">Transferase</keyword>
<proteinExistence type="predicted"/>
<dbReference type="GO" id="GO:0016747">
    <property type="term" value="F:acyltransferase activity, transferring groups other than amino-acyl groups"/>
    <property type="evidence" value="ECO:0007669"/>
    <property type="project" value="InterPro"/>
</dbReference>
<evidence type="ECO:0000256" key="2">
    <source>
        <dbReference type="ARBA" id="ARBA00023315"/>
    </source>
</evidence>
<feature type="domain" description="N-acetyltransferase" evidence="3">
    <location>
        <begin position="4"/>
        <end position="156"/>
    </location>
</feature>
<dbReference type="CDD" id="cd04301">
    <property type="entry name" value="NAT_SF"/>
    <property type="match status" value="1"/>
</dbReference>
<reference evidence="4 5" key="1">
    <citation type="submission" date="2015-12" db="EMBL/GenBank/DDBJ databases">
        <title>Genome sequence of the marine Rhodobacteraceae strain O3.65, Candidatus Tritonibacter horizontis.</title>
        <authorList>
            <person name="Poehlein A."/>
            <person name="Giebel H.A."/>
            <person name="Voget S."/>
            <person name="Brinkhoff T."/>
        </authorList>
    </citation>
    <scope>NUCLEOTIDE SEQUENCE [LARGE SCALE GENOMIC DNA]</scope>
    <source>
        <strain evidence="4 5">O3.65</strain>
    </source>
</reference>
<protein>
    <submittedName>
        <fullName evidence="4">Acetyltransferase (GNAT) family protein</fullName>
    </submittedName>
</protein>
<dbReference type="InterPro" id="IPR016181">
    <property type="entry name" value="Acyl_CoA_acyltransferase"/>
</dbReference>
<dbReference type="AlphaFoldDB" id="A0A132BXS5"/>
<dbReference type="Pfam" id="PF00583">
    <property type="entry name" value="Acetyltransf_1"/>
    <property type="match status" value="1"/>
</dbReference>
<dbReference type="Proteomes" id="UP000068382">
    <property type="component" value="Unassembled WGS sequence"/>
</dbReference>
<gene>
    <name evidence="4" type="ORF">TRIHO_19100</name>
</gene>
<dbReference type="PANTHER" id="PTHR43877">
    <property type="entry name" value="AMINOALKYLPHOSPHONATE N-ACETYLTRANSFERASE-RELATED-RELATED"/>
    <property type="match status" value="1"/>
</dbReference>
<dbReference type="PROSITE" id="PS51186">
    <property type="entry name" value="GNAT"/>
    <property type="match status" value="1"/>
</dbReference>
<sequence>MTAGPFRLGPDDPALGQVLALIRRCFADMDGRIDPPSSVHRLTLETLADQCNRGEVWAIGAPIVAAVVLTPKDHLLNLGKLAVAPACRGQGLARRLVELADARARARELRALVLQVRVELVENHQTFARLGFVQVAATAHPGFDRPTSLTLQRALAAAP</sequence>
<accession>A0A132BXS5</accession>
<dbReference type="EMBL" id="LPUY01000057">
    <property type="protein sequence ID" value="KUP93193.1"/>
    <property type="molecule type" value="Genomic_DNA"/>
</dbReference>
<dbReference type="SUPFAM" id="SSF55729">
    <property type="entry name" value="Acyl-CoA N-acyltransferases (Nat)"/>
    <property type="match status" value="1"/>
</dbReference>
<dbReference type="Gene3D" id="3.40.630.30">
    <property type="match status" value="1"/>
</dbReference>
<name>A0A132BXS5_9RHOB</name>
<keyword evidence="2" id="KW-0012">Acyltransferase</keyword>
<dbReference type="PANTHER" id="PTHR43877:SF2">
    <property type="entry name" value="AMINOALKYLPHOSPHONATE N-ACETYLTRANSFERASE-RELATED"/>
    <property type="match status" value="1"/>
</dbReference>
<evidence type="ECO:0000313" key="4">
    <source>
        <dbReference type="EMBL" id="KUP93193.1"/>
    </source>
</evidence>
<keyword evidence="5" id="KW-1185">Reference proteome</keyword>
<evidence type="ECO:0000256" key="1">
    <source>
        <dbReference type="ARBA" id="ARBA00022679"/>
    </source>
</evidence>
<dbReference type="InterPro" id="IPR000182">
    <property type="entry name" value="GNAT_dom"/>
</dbReference>
<dbReference type="RefSeq" id="WP_232367754.1">
    <property type="nucleotide sequence ID" value="NZ_LPUY01000057.1"/>
</dbReference>
<evidence type="ECO:0000313" key="5">
    <source>
        <dbReference type="Proteomes" id="UP000068382"/>
    </source>
</evidence>
<comment type="caution">
    <text evidence="4">The sequence shown here is derived from an EMBL/GenBank/DDBJ whole genome shotgun (WGS) entry which is preliminary data.</text>
</comment>
<dbReference type="InterPro" id="IPR050832">
    <property type="entry name" value="Bact_Acetyltransf"/>
</dbReference>